<dbReference type="Gene3D" id="3.90.190.10">
    <property type="entry name" value="Protein tyrosine phosphatase superfamily"/>
    <property type="match status" value="1"/>
</dbReference>
<proteinExistence type="predicted"/>
<organism evidence="1 2">
    <name type="scientific">Trichormus variabilis SAG 1403-4b</name>
    <dbReference type="NCBI Taxonomy" id="447716"/>
    <lineage>
        <taxon>Bacteria</taxon>
        <taxon>Bacillati</taxon>
        <taxon>Cyanobacteriota</taxon>
        <taxon>Cyanophyceae</taxon>
        <taxon>Nostocales</taxon>
        <taxon>Nostocaceae</taxon>
        <taxon>Trichormus</taxon>
    </lineage>
</organism>
<dbReference type="Proteomes" id="UP000276103">
    <property type="component" value="Unassembled WGS sequence"/>
</dbReference>
<dbReference type="AlphaFoldDB" id="A0A3S1C0E4"/>
<name>A0A3S1C0E4_ANAVA</name>
<gene>
    <name evidence="1" type="ORF">DSM107003_34320</name>
</gene>
<evidence type="ECO:0000313" key="1">
    <source>
        <dbReference type="EMBL" id="RUS94755.1"/>
    </source>
</evidence>
<accession>A0A3S1C0E4</accession>
<evidence type="ECO:0008006" key="3">
    <source>
        <dbReference type="Google" id="ProtNLM"/>
    </source>
</evidence>
<dbReference type="InterPro" id="IPR029021">
    <property type="entry name" value="Prot-tyrosine_phosphatase-like"/>
</dbReference>
<keyword evidence="2" id="KW-1185">Reference proteome</keyword>
<dbReference type="EMBL" id="RSCM01000012">
    <property type="protein sequence ID" value="RUS94755.1"/>
    <property type="molecule type" value="Genomic_DNA"/>
</dbReference>
<evidence type="ECO:0000313" key="2">
    <source>
        <dbReference type="Proteomes" id="UP000276103"/>
    </source>
</evidence>
<dbReference type="SUPFAM" id="SSF52799">
    <property type="entry name" value="(Phosphotyrosine protein) phosphatases II"/>
    <property type="match status" value="1"/>
</dbReference>
<protein>
    <recommendedName>
        <fullName evidence="3">Tyrosine specific protein phosphatases domain-containing protein</fullName>
    </recommendedName>
</protein>
<comment type="caution">
    <text evidence="1">The sequence shown here is derived from an EMBL/GenBank/DDBJ whole genome shotgun (WGS) entry which is preliminary data.</text>
</comment>
<dbReference type="OrthoDB" id="531258at2"/>
<sequence>MNIVRKINQELAISGQITPYQLNQIAEEGYKSVLNLCFADEKCWWEDEQKNTEFLGLCYVNVPTKLESLNHQAALRVFQIIRELPKPMLIHCDISIRSAAIVLLYIATKQGIDFEQAWQQTIKLCLPQK</sequence>
<reference evidence="1 2" key="1">
    <citation type="journal article" date="2019" name="Genome Biol. Evol.">
        <title>Day and night: Metabolic profiles and evolutionary relationships of six axenic non-marine cyanobacteria.</title>
        <authorList>
            <person name="Will S.E."/>
            <person name="Henke P."/>
            <person name="Boedeker C."/>
            <person name="Huang S."/>
            <person name="Brinkmann H."/>
            <person name="Rohde M."/>
            <person name="Jarek M."/>
            <person name="Friedl T."/>
            <person name="Seufert S."/>
            <person name="Schumacher M."/>
            <person name="Overmann J."/>
            <person name="Neumann-Schaal M."/>
            <person name="Petersen J."/>
        </authorList>
    </citation>
    <scope>NUCLEOTIDE SEQUENCE [LARGE SCALE GENOMIC DNA]</scope>
    <source>
        <strain evidence="1 2">SAG 1403-4b</strain>
    </source>
</reference>
<dbReference type="RefSeq" id="WP_127055307.1">
    <property type="nucleotide sequence ID" value="NZ_RSCM01000012.1"/>
</dbReference>